<comment type="caution">
    <text evidence="2">The sequence shown here is derived from an EMBL/GenBank/DDBJ whole genome shotgun (WGS) entry which is preliminary data.</text>
</comment>
<evidence type="ECO:0000256" key="1">
    <source>
        <dbReference type="SAM" id="MobiDB-lite"/>
    </source>
</evidence>
<sequence>MASSRTTSSQTDFGKFYQLQNLSGQVLNNPKSIFGDHVTEAMAGTSTIITTSPTSPSSPGDSSPFSTNLSPEGRVSKPARRRGSGCSLCSRATVSDAGGRDISFGFGLNQQILNPTSVNAQRRQQQQQQQHQRQVHQQQQLQFNHNMFSSMNRNHDGSLP</sequence>
<name>A0AAV3QWQ8_LITER</name>
<feature type="compositionally biased region" description="Low complexity" evidence="1">
    <location>
        <begin position="48"/>
        <end position="67"/>
    </location>
</feature>
<evidence type="ECO:0000313" key="3">
    <source>
        <dbReference type="Proteomes" id="UP001454036"/>
    </source>
</evidence>
<dbReference type="AlphaFoldDB" id="A0AAV3QWQ8"/>
<accession>A0AAV3QWQ8</accession>
<dbReference type="EMBL" id="BAABME010006481">
    <property type="protein sequence ID" value="GAA0168475.1"/>
    <property type="molecule type" value="Genomic_DNA"/>
</dbReference>
<gene>
    <name evidence="2" type="ORF">LIER_23184</name>
</gene>
<protein>
    <submittedName>
        <fullName evidence="2">Uncharacterized protein</fullName>
    </submittedName>
</protein>
<feature type="region of interest" description="Disordered" evidence="1">
    <location>
        <begin position="48"/>
        <end position="90"/>
    </location>
</feature>
<keyword evidence="3" id="KW-1185">Reference proteome</keyword>
<proteinExistence type="predicted"/>
<organism evidence="2 3">
    <name type="scientific">Lithospermum erythrorhizon</name>
    <name type="common">Purple gromwell</name>
    <name type="synonym">Lithospermum officinale var. erythrorhizon</name>
    <dbReference type="NCBI Taxonomy" id="34254"/>
    <lineage>
        <taxon>Eukaryota</taxon>
        <taxon>Viridiplantae</taxon>
        <taxon>Streptophyta</taxon>
        <taxon>Embryophyta</taxon>
        <taxon>Tracheophyta</taxon>
        <taxon>Spermatophyta</taxon>
        <taxon>Magnoliopsida</taxon>
        <taxon>eudicotyledons</taxon>
        <taxon>Gunneridae</taxon>
        <taxon>Pentapetalae</taxon>
        <taxon>asterids</taxon>
        <taxon>lamiids</taxon>
        <taxon>Boraginales</taxon>
        <taxon>Boraginaceae</taxon>
        <taxon>Boraginoideae</taxon>
        <taxon>Lithospermeae</taxon>
        <taxon>Lithospermum</taxon>
    </lineage>
</organism>
<reference evidence="2 3" key="1">
    <citation type="submission" date="2024-01" db="EMBL/GenBank/DDBJ databases">
        <title>The complete chloroplast genome sequence of Lithospermum erythrorhizon: insights into the phylogenetic relationship among Boraginaceae species and the maternal lineages of purple gromwells.</title>
        <authorList>
            <person name="Okada T."/>
            <person name="Watanabe K."/>
        </authorList>
    </citation>
    <scope>NUCLEOTIDE SEQUENCE [LARGE SCALE GENOMIC DNA]</scope>
</reference>
<evidence type="ECO:0000313" key="2">
    <source>
        <dbReference type="EMBL" id="GAA0168475.1"/>
    </source>
</evidence>
<dbReference type="Proteomes" id="UP001454036">
    <property type="component" value="Unassembled WGS sequence"/>
</dbReference>